<dbReference type="OrthoDB" id="10551213at2759"/>
<feature type="compositionally biased region" description="Polar residues" evidence="1">
    <location>
        <begin position="27"/>
        <end position="42"/>
    </location>
</feature>
<accession>A0A4Y2H2S5</accession>
<evidence type="ECO:0000313" key="2">
    <source>
        <dbReference type="EMBL" id="GBM60592.1"/>
    </source>
</evidence>
<dbReference type="EMBL" id="BGPR01001730">
    <property type="protein sequence ID" value="GBM60592.1"/>
    <property type="molecule type" value="Genomic_DNA"/>
</dbReference>
<protein>
    <submittedName>
        <fullName evidence="2">Uncharacterized protein</fullName>
    </submittedName>
</protein>
<evidence type="ECO:0000313" key="3">
    <source>
        <dbReference type="Proteomes" id="UP000499080"/>
    </source>
</evidence>
<proteinExistence type="predicted"/>
<dbReference type="AlphaFoldDB" id="A0A4Y2H2S5"/>
<organism evidence="2 3">
    <name type="scientific">Araneus ventricosus</name>
    <name type="common">Orbweaver spider</name>
    <name type="synonym">Epeira ventricosa</name>
    <dbReference type="NCBI Taxonomy" id="182803"/>
    <lineage>
        <taxon>Eukaryota</taxon>
        <taxon>Metazoa</taxon>
        <taxon>Ecdysozoa</taxon>
        <taxon>Arthropoda</taxon>
        <taxon>Chelicerata</taxon>
        <taxon>Arachnida</taxon>
        <taxon>Araneae</taxon>
        <taxon>Araneomorphae</taxon>
        <taxon>Entelegynae</taxon>
        <taxon>Araneoidea</taxon>
        <taxon>Araneidae</taxon>
        <taxon>Araneus</taxon>
    </lineage>
</organism>
<name>A0A4Y2H2S5_ARAVE</name>
<dbReference type="Proteomes" id="UP000499080">
    <property type="component" value="Unassembled WGS sequence"/>
</dbReference>
<keyword evidence="3" id="KW-1185">Reference proteome</keyword>
<feature type="region of interest" description="Disordered" evidence="1">
    <location>
        <begin position="27"/>
        <end position="54"/>
    </location>
</feature>
<comment type="caution">
    <text evidence="2">The sequence shown here is derived from an EMBL/GenBank/DDBJ whole genome shotgun (WGS) entry which is preliminary data.</text>
</comment>
<evidence type="ECO:0000256" key="1">
    <source>
        <dbReference type="SAM" id="MobiDB-lite"/>
    </source>
</evidence>
<gene>
    <name evidence="2" type="ORF">AVEN_83536_1</name>
</gene>
<reference evidence="2 3" key="1">
    <citation type="journal article" date="2019" name="Sci. Rep.">
        <title>Orb-weaving spider Araneus ventricosus genome elucidates the spidroin gene catalogue.</title>
        <authorList>
            <person name="Kono N."/>
            <person name="Nakamura H."/>
            <person name="Ohtoshi R."/>
            <person name="Moran D.A.P."/>
            <person name="Shinohara A."/>
            <person name="Yoshida Y."/>
            <person name="Fujiwara M."/>
            <person name="Mori M."/>
            <person name="Tomita M."/>
            <person name="Arakawa K."/>
        </authorList>
    </citation>
    <scope>NUCLEOTIDE SEQUENCE [LARGE SCALE GENOMIC DNA]</scope>
</reference>
<sequence>MSQLRNPMDITARISIFPSELGYQWPGISTKSNQGRRQSHPSSNPPKLLDPPRVPGKPFILPNHSRAEIRPLSTSICAPALKVTGYVISTGFGGIVAEGLHP</sequence>